<feature type="coiled-coil region" evidence="1">
    <location>
        <begin position="172"/>
        <end position="303"/>
    </location>
</feature>
<name>A0A6H1ZVQ6_9ZZZZ</name>
<sequence>MDQELVVVQGQVFDVIGVNELVIAELNKQYLPLKINGIDDKEGYRTAHEGLMKYVKARTMVEKHGKATREKAIKYQKDVIAEEKRVIGLLAPGEDHLRAERQTIDDIEARIKAEAEAKEAARIRIRVDTICASGATFNGQMYAAFGLQIPSALVKACTDEEFARFVAQMYAAKDAEDARLKAEEDARKAEAERLAKVAAEQEAERQRLAEIALKQTEEGERIKAGIEAIAQAKQKLFDDEEKRRKAIEDEEKRIVLEKIRTAELAQVRKEAAERARIETEAKIKREAEEKTAAELRVKEKEEKRLSRLPDKQKLIALAKEIEIAYPCMKTEEGTLTLNQFKAEISGAILRLKEAADAL</sequence>
<keyword evidence="1" id="KW-0175">Coiled coil</keyword>
<reference evidence="2" key="1">
    <citation type="submission" date="2020-03" db="EMBL/GenBank/DDBJ databases">
        <title>The deep terrestrial virosphere.</title>
        <authorList>
            <person name="Holmfeldt K."/>
            <person name="Nilsson E."/>
            <person name="Simone D."/>
            <person name="Lopez-Fernandez M."/>
            <person name="Wu X."/>
            <person name="de Brujin I."/>
            <person name="Lundin D."/>
            <person name="Andersson A."/>
            <person name="Bertilsson S."/>
            <person name="Dopson M."/>
        </authorList>
    </citation>
    <scope>NUCLEOTIDE SEQUENCE</scope>
    <source>
        <strain evidence="2">TM448A02218</strain>
    </source>
</reference>
<organism evidence="2">
    <name type="scientific">viral metagenome</name>
    <dbReference type="NCBI Taxonomy" id="1070528"/>
    <lineage>
        <taxon>unclassified sequences</taxon>
        <taxon>metagenomes</taxon>
        <taxon>organismal metagenomes</taxon>
    </lineage>
</organism>
<protein>
    <submittedName>
        <fullName evidence="2">Uncharacterized protein</fullName>
    </submittedName>
</protein>
<feature type="coiled-coil region" evidence="1">
    <location>
        <begin position="97"/>
        <end position="124"/>
    </location>
</feature>
<gene>
    <name evidence="2" type="ORF">TM448A02218_0009</name>
</gene>
<evidence type="ECO:0000313" key="2">
    <source>
        <dbReference type="EMBL" id="QJA51598.1"/>
    </source>
</evidence>
<dbReference type="AlphaFoldDB" id="A0A6H1ZVQ6"/>
<proteinExistence type="predicted"/>
<accession>A0A6H1ZVQ6</accession>
<evidence type="ECO:0000256" key="1">
    <source>
        <dbReference type="SAM" id="Coils"/>
    </source>
</evidence>
<dbReference type="EMBL" id="MT144276">
    <property type="protein sequence ID" value="QJA51598.1"/>
    <property type="molecule type" value="Genomic_DNA"/>
</dbReference>